<dbReference type="Gene3D" id="3.30.1340.30">
    <property type="match status" value="1"/>
</dbReference>
<comment type="caution">
    <text evidence="2">The sequence shown here is derived from an EMBL/GenBank/DDBJ whole genome shotgun (WGS) entry which is preliminary data.</text>
</comment>
<evidence type="ECO:0000259" key="1">
    <source>
        <dbReference type="PROSITE" id="PS50914"/>
    </source>
</evidence>
<evidence type="ECO:0000313" key="2">
    <source>
        <dbReference type="EMBL" id="TPG31819.1"/>
    </source>
</evidence>
<keyword evidence="3" id="KW-1185">Reference proteome</keyword>
<dbReference type="Proteomes" id="UP000319700">
    <property type="component" value="Unassembled WGS sequence"/>
</dbReference>
<organism evidence="2 3">
    <name type="scientific">Flavobacterium pectinovorum</name>
    <dbReference type="NCBI Taxonomy" id="29533"/>
    <lineage>
        <taxon>Bacteria</taxon>
        <taxon>Pseudomonadati</taxon>
        <taxon>Bacteroidota</taxon>
        <taxon>Flavobacteriia</taxon>
        <taxon>Flavobacteriales</taxon>
        <taxon>Flavobacteriaceae</taxon>
        <taxon>Flavobacterium</taxon>
    </lineage>
</organism>
<accession>A0A502E4D3</accession>
<feature type="domain" description="BON" evidence="1">
    <location>
        <begin position="18"/>
        <end position="85"/>
    </location>
</feature>
<dbReference type="AlphaFoldDB" id="A0A502E4D3"/>
<proteinExistence type="predicted"/>
<dbReference type="PROSITE" id="PS51257">
    <property type="entry name" value="PROKAR_LIPOPROTEIN"/>
    <property type="match status" value="1"/>
</dbReference>
<dbReference type="Pfam" id="PF04972">
    <property type="entry name" value="BON"/>
    <property type="match status" value="2"/>
</dbReference>
<reference evidence="2 3" key="1">
    <citation type="journal article" date="2019" name="Environ. Microbiol.">
        <title>Species interactions and distinct microbial communities in high Arctic permafrost affected cryosols are associated with the CH4 and CO2 gas fluxes.</title>
        <authorList>
            <person name="Altshuler I."/>
            <person name="Hamel J."/>
            <person name="Turney S."/>
            <person name="Magnuson E."/>
            <person name="Levesque R."/>
            <person name="Greer C."/>
            <person name="Whyte L.G."/>
        </authorList>
    </citation>
    <scope>NUCLEOTIDE SEQUENCE [LARGE SCALE GENOMIC DNA]</scope>
    <source>
        <strain evidence="2 3">42</strain>
    </source>
</reference>
<dbReference type="InterPro" id="IPR007055">
    <property type="entry name" value="BON_dom"/>
</dbReference>
<dbReference type="PROSITE" id="PS50914">
    <property type="entry name" value="BON"/>
    <property type="match status" value="1"/>
</dbReference>
<dbReference type="EMBL" id="RCZH01000027">
    <property type="protein sequence ID" value="TPG31819.1"/>
    <property type="molecule type" value="Genomic_DNA"/>
</dbReference>
<dbReference type="OrthoDB" id="1097785at2"/>
<name>A0A502E4D3_9FLAO</name>
<dbReference type="RefSeq" id="WP_140511884.1">
    <property type="nucleotide sequence ID" value="NZ_RCZH01000027.1"/>
</dbReference>
<evidence type="ECO:0000313" key="3">
    <source>
        <dbReference type="Proteomes" id="UP000319700"/>
    </source>
</evidence>
<protein>
    <submittedName>
        <fullName evidence="2">BON domain-containing protein</fullName>
    </submittedName>
</protein>
<gene>
    <name evidence="2" type="ORF">EAH81_26340</name>
</gene>
<sequence length="160" mass="16543">MKVKSILLGLCLAVSLVACGPKDADIQKEIAAKISALPGVEVTVKDGVATISGICKDEALKQNAESLIKGIKGVKSVVNNCEIAAPEPVVTTPAPVEINTDSVLNTSVSGVVKAYSGVTATVKDGVVTLTGAIKKEQLPALIQSVQELKPKKVENKLTIK</sequence>